<proteinExistence type="predicted"/>
<reference evidence="1 2" key="1">
    <citation type="submission" date="2014-03" db="EMBL/GenBank/DDBJ databases">
        <title>Draft genome of the hookworm Oesophagostomum dentatum.</title>
        <authorList>
            <person name="Mitreva M."/>
        </authorList>
    </citation>
    <scope>NUCLEOTIDE SEQUENCE [LARGE SCALE GENOMIC DNA]</scope>
    <source>
        <strain evidence="1 2">OD-Hann</strain>
    </source>
</reference>
<organism evidence="1 2">
    <name type="scientific">Oesophagostomum dentatum</name>
    <name type="common">Nodular worm</name>
    <dbReference type="NCBI Taxonomy" id="61180"/>
    <lineage>
        <taxon>Eukaryota</taxon>
        <taxon>Metazoa</taxon>
        <taxon>Ecdysozoa</taxon>
        <taxon>Nematoda</taxon>
        <taxon>Chromadorea</taxon>
        <taxon>Rhabditida</taxon>
        <taxon>Rhabditina</taxon>
        <taxon>Rhabditomorpha</taxon>
        <taxon>Strongyloidea</taxon>
        <taxon>Strongylidae</taxon>
        <taxon>Oesophagostomum</taxon>
    </lineage>
</organism>
<protein>
    <submittedName>
        <fullName evidence="1">Uncharacterized protein</fullName>
    </submittedName>
</protein>
<dbReference type="AlphaFoldDB" id="A0A0B1TN19"/>
<keyword evidence="2" id="KW-1185">Reference proteome</keyword>
<sequence length="115" mass="13255">MALPLSFLSRLSRATCAQLAICRSSASGCPSRPALANCKQSGLKRMVEELRHIPDFPLIYPDFLQSPVWNRRNPLKEELELQDMLERRMHVDIPEFFVGQFFFLLGILYSKILKT</sequence>
<gene>
    <name evidence="1" type="ORF">OESDEN_02521</name>
</gene>
<accession>A0A0B1TN19</accession>
<evidence type="ECO:0000313" key="1">
    <source>
        <dbReference type="EMBL" id="KHJ97501.1"/>
    </source>
</evidence>
<dbReference type="EMBL" id="KN549445">
    <property type="protein sequence ID" value="KHJ97501.1"/>
    <property type="molecule type" value="Genomic_DNA"/>
</dbReference>
<feature type="non-terminal residue" evidence="1">
    <location>
        <position position="115"/>
    </location>
</feature>
<name>A0A0B1TN19_OESDE</name>
<evidence type="ECO:0000313" key="2">
    <source>
        <dbReference type="Proteomes" id="UP000053660"/>
    </source>
</evidence>
<dbReference type="OrthoDB" id="432645at2759"/>
<dbReference type="Proteomes" id="UP000053660">
    <property type="component" value="Unassembled WGS sequence"/>
</dbReference>